<evidence type="ECO:0000313" key="3">
    <source>
        <dbReference type="EMBL" id="KRH68680.1"/>
    </source>
</evidence>
<dbReference type="KEGG" id="gmx:100787907"/>
<dbReference type="EMBL" id="CM000836">
    <property type="protein sequence ID" value="KRH68680.1"/>
    <property type="molecule type" value="Genomic_DNA"/>
</dbReference>
<accession>I1JRK2</accession>
<evidence type="ECO:0000256" key="2">
    <source>
        <dbReference type="ARBA" id="ARBA00022679"/>
    </source>
</evidence>
<dbReference type="eggNOG" id="ENOG502QUSI">
    <property type="taxonomic scope" value="Eukaryota"/>
</dbReference>
<sequence length="475" mass="52875">MALSSPSLVFTVQRCQPELVAPAKPTPREVKPLSDIDDQQGLRFQIPFILFYGNEPSMAGKDPAKVIREALAQTLVFYYPFAGRIREGPGRKLVVDCTGEGLMFIEADADATLDQLGDTLQPPFPCFEQLLYDVPGSEGVIDCPLMLFQVTRFKCGGFALAVRLNHTMSDGAGIALFMNTLAEMAQGATEPSVPPVWRRELLQARDPPHITCNHREYEQIPNNMEGIIPSYENKMVLRSFFFGASDIAALRRLVPHYLRKCTSFDLITACFWRCRTKALEIDADEDVRMMVIVNARARFNPPLPAGYYGNAFAYPAAVTTAGKLCENPFGYAVELINKLKGEVTEEYMHSVADLMVTNGRCLFTTVRSFIVSDLRHFGFKQIDFGWGRALYGGVAKGGAGPFPAVFYLMAHKNAKGEEGILLPIWLPAKAMDKFANELDHMLIGNQNQPTDPHPIFYASTLENIKWTPKKLIGTQ</sequence>
<dbReference type="PANTHER" id="PTHR31147:SF66">
    <property type="entry name" value="OS05G0315700 PROTEIN"/>
    <property type="match status" value="1"/>
</dbReference>
<dbReference type="AlphaFoldDB" id="I1JRK2"/>
<dbReference type="InterPro" id="IPR050898">
    <property type="entry name" value="Plant_acyltransferase"/>
</dbReference>
<dbReference type="InterPro" id="IPR023213">
    <property type="entry name" value="CAT-like_dom_sf"/>
</dbReference>
<reference evidence="3" key="3">
    <citation type="submission" date="2018-07" db="EMBL/GenBank/DDBJ databases">
        <title>WGS assembly of Glycine max.</title>
        <authorList>
            <person name="Schmutz J."/>
            <person name="Cannon S."/>
            <person name="Schlueter J."/>
            <person name="Ma J."/>
            <person name="Mitros T."/>
            <person name="Nelson W."/>
            <person name="Hyten D."/>
            <person name="Song Q."/>
            <person name="Thelen J."/>
            <person name="Cheng J."/>
            <person name="Xu D."/>
            <person name="Hellsten U."/>
            <person name="May G."/>
            <person name="Yu Y."/>
            <person name="Sakurai T."/>
            <person name="Umezawa T."/>
            <person name="Bhattacharyya M."/>
            <person name="Sandhu D."/>
            <person name="Valliyodan B."/>
            <person name="Lindquist E."/>
            <person name="Peto M."/>
            <person name="Grant D."/>
            <person name="Shu S."/>
            <person name="Goodstein D."/>
            <person name="Barry K."/>
            <person name="Futrell-Griggs M."/>
            <person name="Abernathy B."/>
            <person name="Du J."/>
            <person name="Tian Z."/>
            <person name="Zhu L."/>
            <person name="Gill N."/>
            <person name="Joshi T."/>
            <person name="Libault M."/>
            <person name="Sethuraman A."/>
            <person name="Zhang X."/>
            <person name="Shinozaki K."/>
            <person name="Nguyen H."/>
            <person name="Wing R."/>
            <person name="Cregan P."/>
            <person name="Specht J."/>
            <person name="Grimwood J."/>
            <person name="Rokhsar D."/>
            <person name="Stacey G."/>
            <person name="Shoemaker R."/>
            <person name="Jackson S."/>
        </authorList>
    </citation>
    <scope>NUCLEOTIDE SEQUENCE</scope>
    <source>
        <tissue evidence="3">Callus</tissue>
    </source>
</reference>
<reference evidence="4" key="2">
    <citation type="submission" date="2018-02" db="UniProtKB">
        <authorList>
            <consortium name="EnsemblPlants"/>
        </authorList>
    </citation>
    <scope>IDENTIFICATION</scope>
    <source>
        <strain evidence="4">Williams 82</strain>
    </source>
</reference>
<name>I1JRK2_SOYBN</name>
<protein>
    <recommendedName>
        <fullName evidence="6">Benzyl alcohol O-benzoyltransferase</fullName>
    </recommendedName>
</protein>
<proteinExistence type="inferred from homology"/>
<dbReference type="Proteomes" id="UP000008827">
    <property type="component" value="Chromosome 3"/>
</dbReference>
<evidence type="ECO:0000256" key="1">
    <source>
        <dbReference type="ARBA" id="ARBA00009861"/>
    </source>
</evidence>
<keyword evidence="5" id="KW-1185">Reference proteome</keyword>
<dbReference type="SMR" id="I1JRK2"/>
<dbReference type="RefSeq" id="XP_003521737.1">
    <property type="nucleotide sequence ID" value="XM_003521689.5"/>
</dbReference>
<dbReference type="PaxDb" id="3847-GLYMA03G40430.1"/>
<dbReference type="Pfam" id="PF02458">
    <property type="entry name" value="Transferase"/>
    <property type="match status" value="1"/>
</dbReference>
<dbReference type="HOGENOM" id="CLU_014546_2_2_1"/>
<evidence type="ECO:0000313" key="5">
    <source>
        <dbReference type="Proteomes" id="UP000008827"/>
    </source>
</evidence>
<keyword evidence="2" id="KW-0808">Transferase</keyword>
<reference evidence="3 4" key="1">
    <citation type="journal article" date="2010" name="Nature">
        <title>Genome sequence of the palaeopolyploid soybean.</title>
        <authorList>
            <person name="Schmutz J."/>
            <person name="Cannon S.B."/>
            <person name="Schlueter J."/>
            <person name="Ma J."/>
            <person name="Mitros T."/>
            <person name="Nelson W."/>
            <person name="Hyten D.L."/>
            <person name="Song Q."/>
            <person name="Thelen J.J."/>
            <person name="Cheng J."/>
            <person name="Xu D."/>
            <person name="Hellsten U."/>
            <person name="May G.D."/>
            <person name="Yu Y."/>
            <person name="Sakurai T."/>
            <person name="Umezawa T."/>
            <person name="Bhattacharyya M.K."/>
            <person name="Sandhu D."/>
            <person name="Valliyodan B."/>
            <person name="Lindquist E."/>
            <person name="Peto M."/>
            <person name="Grant D."/>
            <person name="Shu S."/>
            <person name="Goodstein D."/>
            <person name="Barry K."/>
            <person name="Futrell-Griggs M."/>
            <person name="Abernathy B."/>
            <person name="Du J."/>
            <person name="Tian Z."/>
            <person name="Zhu L."/>
            <person name="Gill N."/>
            <person name="Joshi T."/>
            <person name="Libault M."/>
            <person name="Sethuraman A."/>
            <person name="Zhang X.-C."/>
            <person name="Shinozaki K."/>
            <person name="Nguyen H.T."/>
            <person name="Wing R.A."/>
            <person name="Cregan P."/>
            <person name="Specht J."/>
            <person name="Grimwood J."/>
            <person name="Rokhsar D."/>
            <person name="Stacey G."/>
            <person name="Shoemaker R.C."/>
            <person name="Jackson S.A."/>
        </authorList>
    </citation>
    <scope>NUCLEOTIDE SEQUENCE [LARGE SCALE GENOMIC DNA]</scope>
    <source>
        <strain evidence="4">cv. Williams 82</strain>
        <tissue evidence="3">Callus</tissue>
    </source>
</reference>
<dbReference type="Gramene" id="KRH68680">
    <property type="protein sequence ID" value="KRH68680"/>
    <property type="gene ID" value="GLYMA_03G244400"/>
</dbReference>
<dbReference type="EnsemblPlants" id="KRH68680">
    <property type="protein sequence ID" value="KRH68680"/>
    <property type="gene ID" value="GLYMA_03G244400"/>
</dbReference>
<dbReference type="GO" id="GO:0016747">
    <property type="term" value="F:acyltransferase activity, transferring groups other than amino-acyl groups"/>
    <property type="evidence" value="ECO:0000318"/>
    <property type="project" value="GO_Central"/>
</dbReference>
<dbReference type="PANTHER" id="PTHR31147">
    <property type="entry name" value="ACYL TRANSFERASE 4"/>
    <property type="match status" value="1"/>
</dbReference>
<evidence type="ECO:0000313" key="4">
    <source>
        <dbReference type="EnsemblPlants" id="KRH68680"/>
    </source>
</evidence>
<gene>
    <name evidence="4" type="primary">LOC100787907</name>
    <name evidence="3" type="ORF">GLYMA_03G244400</name>
</gene>
<organism evidence="3">
    <name type="scientific">Glycine max</name>
    <name type="common">Soybean</name>
    <name type="synonym">Glycine hispida</name>
    <dbReference type="NCBI Taxonomy" id="3847"/>
    <lineage>
        <taxon>Eukaryota</taxon>
        <taxon>Viridiplantae</taxon>
        <taxon>Streptophyta</taxon>
        <taxon>Embryophyta</taxon>
        <taxon>Tracheophyta</taxon>
        <taxon>Spermatophyta</taxon>
        <taxon>Magnoliopsida</taxon>
        <taxon>eudicotyledons</taxon>
        <taxon>Gunneridae</taxon>
        <taxon>Pentapetalae</taxon>
        <taxon>rosids</taxon>
        <taxon>fabids</taxon>
        <taxon>Fabales</taxon>
        <taxon>Fabaceae</taxon>
        <taxon>Papilionoideae</taxon>
        <taxon>50 kb inversion clade</taxon>
        <taxon>NPAAA clade</taxon>
        <taxon>indigoferoid/millettioid clade</taxon>
        <taxon>Phaseoleae</taxon>
        <taxon>Glycine</taxon>
        <taxon>Glycine subgen. Soja</taxon>
    </lineage>
</organism>
<dbReference type="OrthoDB" id="1483986at2759"/>
<dbReference type="OMA" id="DPPHITC"/>
<dbReference type="GeneID" id="100787907"/>
<dbReference type="Gene3D" id="3.30.559.10">
    <property type="entry name" value="Chloramphenicol acetyltransferase-like domain"/>
    <property type="match status" value="2"/>
</dbReference>
<dbReference type="STRING" id="3847.I1JRK2"/>
<evidence type="ECO:0008006" key="6">
    <source>
        <dbReference type="Google" id="ProtNLM"/>
    </source>
</evidence>
<comment type="similarity">
    <text evidence="1">Belongs to the plant acyltransferase family.</text>
</comment>